<dbReference type="EMBL" id="JBGBPQ010000005">
    <property type="protein sequence ID" value="KAL1524689.1"/>
    <property type="molecule type" value="Genomic_DNA"/>
</dbReference>
<name>A0AB34JSR9_PRYPA</name>
<feature type="compositionally biased region" description="Acidic residues" evidence="3">
    <location>
        <begin position="510"/>
        <end position="522"/>
    </location>
</feature>
<keyword evidence="1 2" id="KW-0175">Coiled coil</keyword>
<protein>
    <recommendedName>
        <fullName evidence="4">ODAD1 central coiled coil region domain-containing protein</fullName>
    </recommendedName>
</protein>
<dbReference type="AlphaFoldDB" id="A0AB34JSR9"/>
<evidence type="ECO:0000313" key="5">
    <source>
        <dbReference type="EMBL" id="KAL1524689.1"/>
    </source>
</evidence>
<evidence type="ECO:0000259" key="4">
    <source>
        <dbReference type="Pfam" id="PF21773"/>
    </source>
</evidence>
<feature type="region of interest" description="Disordered" evidence="3">
    <location>
        <begin position="508"/>
        <end position="556"/>
    </location>
</feature>
<feature type="coiled-coil region" evidence="2">
    <location>
        <begin position="147"/>
        <end position="230"/>
    </location>
</feature>
<reference evidence="5 6" key="1">
    <citation type="journal article" date="2024" name="Science">
        <title>Giant polyketide synthase enzymes in the biosynthesis of giant marine polyether toxins.</title>
        <authorList>
            <person name="Fallon T.R."/>
            <person name="Shende V.V."/>
            <person name="Wierzbicki I.H."/>
            <person name="Pendleton A.L."/>
            <person name="Watervoot N.F."/>
            <person name="Auber R.P."/>
            <person name="Gonzalez D.J."/>
            <person name="Wisecaver J.H."/>
            <person name="Moore B.S."/>
        </authorList>
    </citation>
    <scope>NUCLEOTIDE SEQUENCE [LARGE SCALE GENOMIC DNA]</scope>
    <source>
        <strain evidence="5 6">12B1</strain>
    </source>
</reference>
<evidence type="ECO:0000256" key="1">
    <source>
        <dbReference type="ARBA" id="ARBA00023054"/>
    </source>
</evidence>
<gene>
    <name evidence="5" type="ORF">AB1Y20_019575</name>
</gene>
<organism evidence="5 6">
    <name type="scientific">Prymnesium parvum</name>
    <name type="common">Toxic golden alga</name>
    <dbReference type="NCBI Taxonomy" id="97485"/>
    <lineage>
        <taxon>Eukaryota</taxon>
        <taxon>Haptista</taxon>
        <taxon>Haptophyta</taxon>
        <taxon>Prymnesiophyceae</taxon>
        <taxon>Prymnesiales</taxon>
        <taxon>Prymnesiaceae</taxon>
        <taxon>Prymnesium</taxon>
    </lineage>
</organism>
<dbReference type="InterPro" id="IPR049258">
    <property type="entry name" value="ODAD1_CC"/>
</dbReference>
<dbReference type="PANTHER" id="PTHR21694:SF18">
    <property type="entry name" value="COILED-COIL DOMAIN-CONTAINING PROTEIN 63"/>
    <property type="match status" value="1"/>
</dbReference>
<feature type="domain" description="ODAD1 central coiled coil region" evidence="4">
    <location>
        <begin position="138"/>
        <end position="432"/>
    </location>
</feature>
<dbReference type="InterPro" id="IPR051876">
    <property type="entry name" value="ODA-DC/CCD"/>
</dbReference>
<dbReference type="Proteomes" id="UP001515480">
    <property type="component" value="Unassembled WGS sequence"/>
</dbReference>
<feature type="coiled-coil region" evidence="2">
    <location>
        <begin position="16"/>
        <end position="68"/>
    </location>
</feature>
<accession>A0AB34JSR9</accession>
<feature type="coiled-coil region" evidence="2">
    <location>
        <begin position="341"/>
        <end position="368"/>
    </location>
</feature>
<proteinExistence type="predicted"/>
<evidence type="ECO:0000256" key="2">
    <source>
        <dbReference type="SAM" id="Coils"/>
    </source>
</evidence>
<sequence>MSSVTDATPASVEAELEELQRRYRMMESDRKAYADEVQNVVRKQKSQIDKLKRENVQLKQELQLQSRSTVGVDGNMGSTQITRLQDATDQISRLIEAEKKRSDDIDQRTKTLRDGILQERRDMGGNNAPQEQNQAINKQVKVLEHRLHRALIKFNEAIAANKELREEIDNLRRERVVFDGIYKKLQHELAEKKKRMAEIIEVANVAYEARDRAQAEIASLKLQSEKEQVEFEAEWKELGRKLEEDRKRQDFLTRERQRLLQLEQRGEMSFEDEQQLKKLVTKGHWGLAKDKASIHAGMEKVQTYEEAFAKIQSSTGISDIDQLVKQFIENEDRNFKMFNYLNELNGEIEKGEEAIAELKVETEKYRGQDKGAASQRKRLIKELQDRSIECDARTAQFEEAFKGLAGSIGQISRIIEELCSKLGCNTKLLQEMGTEAGCNESNIMIYLGLVEQRANELLAAYLSLQHHGHTNASPWHHSNHHDSAPPGLLVGPNTPQGMSTVQITVPTTSEDYESEESEEEEEHPLSRDELQAKTMRGLAKRDLGTKKTTKMKINRK</sequence>
<evidence type="ECO:0000313" key="6">
    <source>
        <dbReference type="Proteomes" id="UP001515480"/>
    </source>
</evidence>
<feature type="compositionally biased region" description="Basic residues" evidence="3">
    <location>
        <begin position="547"/>
        <end position="556"/>
    </location>
</feature>
<dbReference type="PANTHER" id="PTHR21694">
    <property type="entry name" value="COILED-COIL DOMAIN-CONTAINING PROTEIN 63"/>
    <property type="match status" value="1"/>
</dbReference>
<dbReference type="Pfam" id="PF21773">
    <property type="entry name" value="ODAD1_CC"/>
    <property type="match status" value="1"/>
</dbReference>
<evidence type="ECO:0000256" key="3">
    <source>
        <dbReference type="SAM" id="MobiDB-lite"/>
    </source>
</evidence>
<comment type="caution">
    <text evidence="5">The sequence shown here is derived from an EMBL/GenBank/DDBJ whole genome shotgun (WGS) entry which is preliminary data.</text>
</comment>
<keyword evidence="6" id="KW-1185">Reference proteome</keyword>